<keyword evidence="5" id="KW-0732">Signal</keyword>
<evidence type="ECO:0000259" key="6">
    <source>
        <dbReference type="Pfam" id="PF00884"/>
    </source>
</evidence>
<proteinExistence type="inferred from homology"/>
<evidence type="ECO:0000256" key="5">
    <source>
        <dbReference type="SAM" id="SignalP"/>
    </source>
</evidence>
<evidence type="ECO:0000256" key="1">
    <source>
        <dbReference type="ARBA" id="ARBA00008779"/>
    </source>
</evidence>
<dbReference type="PROSITE" id="PS00149">
    <property type="entry name" value="SULFATASE_2"/>
    <property type="match status" value="1"/>
</dbReference>
<sequence length="474" mass="51783" precursor="true">MSRLLALLLLQALSLAIAHATPPNVVIVFIDDMGYADIGPFGCTRYPTPHLDRMAAEGRCFTDFHSGSAVCSESRAALLTGCYPPRVNIQGALFPDAQNGLSPDETTLAEVCRAKGYATACIGKWHLGDLPQFLPTRQGFDEYLGLPYSNDMWPYLRGEQTLDAGVRHHNGKPMPPLPLYDGEEVVDDNVTPEDQQSLTTRYTERAVDFIDRHAGRQPFFLYMPHTMVHVPLYVSERFAGQSGAGLYGDVVMEIDWSVGQIFAALERGGVADNTLVVFTSDNGPWLVFGDHGGQAQPLREGKNTMWEGGYRVPCLMRWPARIPAGTACDELASALDLLPTIASLIGTPLPEHQIDGKDINGLLTGGTNESPHEVLYGYHQGALKVVRDRRWKLVLRHRYDSIAGGKLGRGGRPGQTDNVPVGLELYDLKHDIGETKNVAGDHPEVVARLQQHAAAAREELGDKLTGAVGTAVRR</sequence>
<dbReference type="InterPro" id="IPR000917">
    <property type="entry name" value="Sulfatase_N"/>
</dbReference>
<dbReference type="Pfam" id="PF00884">
    <property type="entry name" value="Sulfatase"/>
    <property type="match status" value="1"/>
</dbReference>
<dbReference type="Gene3D" id="3.30.1120.10">
    <property type="match status" value="1"/>
</dbReference>
<dbReference type="InterPro" id="IPR017850">
    <property type="entry name" value="Alkaline_phosphatase_core_sf"/>
</dbReference>
<keyword evidence="2" id="KW-0479">Metal-binding</keyword>
<dbReference type="AlphaFoldDB" id="A0A5C5W6U3"/>
<dbReference type="EMBL" id="SJPH01000003">
    <property type="protein sequence ID" value="TWT46638.1"/>
    <property type="molecule type" value="Genomic_DNA"/>
</dbReference>
<feature type="chain" id="PRO_5022757095" evidence="5">
    <location>
        <begin position="21"/>
        <end position="474"/>
    </location>
</feature>
<dbReference type="RefSeq" id="WP_197524868.1">
    <property type="nucleotide sequence ID" value="NZ_SJPH01000003.1"/>
</dbReference>
<gene>
    <name evidence="7" type="primary">atsA_7</name>
    <name evidence="7" type="ORF">Pla111_17390</name>
</gene>
<dbReference type="EC" id="3.1.6.1" evidence="7"/>
<organism evidence="7 8">
    <name type="scientific">Botrimarina hoheduenensis</name>
    <dbReference type="NCBI Taxonomy" id="2528000"/>
    <lineage>
        <taxon>Bacteria</taxon>
        <taxon>Pseudomonadati</taxon>
        <taxon>Planctomycetota</taxon>
        <taxon>Planctomycetia</taxon>
        <taxon>Pirellulales</taxon>
        <taxon>Lacipirellulaceae</taxon>
        <taxon>Botrimarina</taxon>
    </lineage>
</organism>
<dbReference type="InterPro" id="IPR024607">
    <property type="entry name" value="Sulfatase_CS"/>
</dbReference>
<keyword evidence="8" id="KW-1185">Reference proteome</keyword>
<evidence type="ECO:0000313" key="8">
    <source>
        <dbReference type="Proteomes" id="UP000318995"/>
    </source>
</evidence>
<comment type="caution">
    <text evidence="7">The sequence shown here is derived from an EMBL/GenBank/DDBJ whole genome shotgun (WGS) entry which is preliminary data.</text>
</comment>
<feature type="signal peptide" evidence="5">
    <location>
        <begin position="1"/>
        <end position="20"/>
    </location>
</feature>
<dbReference type="Gene3D" id="3.40.720.10">
    <property type="entry name" value="Alkaline Phosphatase, subunit A"/>
    <property type="match status" value="1"/>
</dbReference>
<dbReference type="InterPro" id="IPR050738">
    <property type="entry name" value="Sulfatase"/>
</dbReference>
<evidence type="ECO:0000256" key="4">
    <source>
        <dbReference type="ARBA" id="ARBA00022837"/>
    </source>
</evidence>
<evidence type="ECO:0000256" key="3">
    <source>
        <dbReference type="ARBA" id="ARBA00022801"/>
    </source>
</evidence>
<dbReference type="GO" id="GO:0004065">
    <property type="term" value="F:arylsulfatase activity"/>
    <property type="evidence" value="ECO:0007669"/>
    <property type="project" value="UniProtKB-EC"/>
</dbReference>
<evidence type="ECO:0000313" key="7">
    <source>
        <dbReference type="EMBL" id="TWT46638.1"/>
    </source>
</evidence>
<feature type="domain" description="Sulfatase N-terminal" evidence="6">
    <location>
        <begin position="23"/>
        <end position="346"/>
    </location>
</feature>
<keyword evidence="4" id="KW-0106">Calcium</keyword>
<dbReference type="PANTHER" id="PTHR42693">
    <property type="entry name" value="ARYLSULFATASE FAMILY MEMBER"/>
    <property type="match status" value="1"/>
</dbReference>
<dbReference type="SUPFAM" id="SSF53649">
    <property type="entry name" value="Alkaline phosphatase-like"/>
    <property type="match status" value="1"/>
</dbReference>
<accession>A0A5C5W6U3</accession>
<comment type="similarity">
    <text evidence="1">Belongs to the sulfatase family.</text>
</comment>
<reference evidence="7 8" key="1">
    <citation type="submission" date="2019-02" db="EMBL/GenBank/DDBJ databases">
        <title>Deep-cultivation of Planctomycetes and their phenomic and genomic characterization uncovers novel biology.</title>
        <authorList>
            <person name="Wiegand S."/>
            <person name="Jogler M."/>
            <person name="Boedeker C."/>
            <person name="Pinto D."/>
            <person name="Vollmers J."/>
            <person name="Rivas-Marin E."/>
            <person name="Kohn T."/>
            <person name="Peeters S.H."/>
            <person name="Heuer A."/>
            <person name="Rast P."/>
            <person name="Oberbeckmann S."/>
            <person name="Bunk B."/>
            <person name="Jeske O."/>
            <person name="Meyerdierks A."/>
            <person name="Storesund J.E."/>
            <person name="Kallscheuer N."/>
            <person name="Luecker S."/>
            <person name="Lage O.M."/>
            <person name="Pohl T."/>
            <person name="Merkel B.J."/>
            <person name="Hornburger P."/>
            <person name="Mueller R.-W."/>
            <person name="Bruemmer F."/>
            <person name="Labrenz M."/>
            <person name="Spormann A.M."/>
            <person name="Op Den Camp H."/>
            <person name="Overmann J."/>
            <person name="Amann R."/>
            <person name="Jetten M.S.M."/>
            <person name="Mascher T."/>
            <person name="Medema M.H."/>
            <person name="Devos D.P."/>
            <person name="Kaster A.-K."/>
            <person name="Ovreas L."/>
            <person name="Rohde M."/>
            <person name="Galperin M.Y."/>
            <person name="Jogler C."/>
        </authorList>
    </citation>
    <scope>NUCLEOTIDE SEQUENCE [LARGE SCALE GENOMIC DNA]</scope>
    <source>
        <strain evidence="7 8">Pla111</strain>
    </source>
</reference>
<evidence type="ECO:0000256" key="2">
    <source>
        <dbReference type="ARBA" id="ARBA00022723"/>
    </source>
</evidence>
<dbReference type="GO" id="GO:0046872">
    <property type="term" value="F:metal ion binding"/>
    <property type="evidence" value="ECO:0007669"/>
    <property type="project" value="UniProtKB-KW"/>
</dbReference>
<dbReference type="Proteomes" id="UP000318995">
    <property type="component" value="Unassembled WGS sequence"/>
</dbReference>
<dbReference type="PANTHER" id="PTHR42693:SF53">
    <property type="entry name" value="ENDO-4-O-SULFATASE"/>
    <property type="match status" value="1"/>
</dbReference>
<dbReference type="CDD" id="cd16026">
    <property type="entry name" value="GALNS_like"/>
    <property type="match status" value="1"/>
</dbReference>
<keyword evidence="3 7" id="KW-0378">Hydrolase</keyword>
<name>A0A5C5W6U3_9BACT</name>
<protein>
    <submittedName>
        <fullName evidence="7">Arylsulfatase</fullName>
        <ecNumber evidence="7">3.1.6.1</ecNumber>
    </submittedName>
</protein>